<feature type="transmembrane region" description="Helical" evidence="1">
    <location>
        <begin position="211"/>
        <end position="232"/>
    </location>
</feature>
<keyword evidence="1" id="KW-0472">Membrane</keyword>
<evidence type="ECO:0000313" key="2">
    <source>
        <dbReference type="EMBL" id="GLS90469.1"/>
    </source>
</evidence>
<evidence type="ECO:0000256" key="1">
    <source>
        <dbReference type="SAM" id="Phobius"/>
    </source>
</evidence>
<feature type="transmembrane region" description="Helical" evidence="1">
    <location>
        <begin position="366"/>
        <end position="381"/>
    </location>
</feature>
<sequence>MPILSRTFYLFSAIHSFLLGLLPIFIPVILWDKGLTINEIATFVALSGVGFLLALVMWDRLRASSNWRVIIALSFILQMLLVGLLIADAQWLLLSVGALINGAAGCFYWSTQRILFQSITSNKNSGNTFGNFQIVVVICLKLGILLGSFLLDGDYSNTLIFISFSASLVGFYSLNKLLSNSRNLLSIIQPPAFSMTDVLAFKDNYRSKSVFMVDGLFLFLESYFWVLTIYMLTKESLSTLGVVIVALSLLLAVIFFVIKQVIDNTNAQRLFFISILGYALAWFLRGELSFQDNPLILYGGMLLIAFLSSLFRLAFNKRFYDIASVERPIYYILCKSYYSQFMIVVFFALIALFVPLTEQPLQQLQQLYYLSIPLVFVYFVYQKKSTALIKTPT</sequence>
<keyword evidence="1" id="KW-0812">Transmembrane</keyword>
<comment type="caution">
    <text evidence="2">The sequence shown here is derived from an EMBL/GenBank/DDBJ whole genome shotgun (WGS) entry which is preliminary data.</text>
</comment>
<protein>
    <recommendedName>
        <fullName evidence="4">MFS transporter</fullName>
    </recommendedName>
</protein>
<feature type="transmembrane region" description="Helical" evidence="1">
    <location>
        <begin position="92"/>
        <end position="111"/>
    </location>
</feature>
<feature type="transmembrane region" description="Helical" evidence="1">
    <location>
        <begin position="132"/>
        <end position="151"/>
    </location>
</feature>
<feature type="transmembrane region" description="Helical" evidence="1">
    <location>
        <begin position="7"/>
        <end position="31"/>
    </location>
</feature>
<feature type="transmembrane region" description="Helical" evidence="1">
    <location>
        <begin position="157"/>
        <end position="174"/>
    </location>
</feature>
<keyword evidence="3" id="KW-1185">Reference proteome</keyword>
<dbReference type="Proteomes" id="UP001157353">
    <property type="component" value="Unassembled WGS sequence"/>
</dbReference>
<name>A0ABQ6DZ92_9GAMM</name>
<dbReference type="InterPro" id="IPR036259">
    <property type="entry name" value="MFS_trans_sf"/>
</dbReference>
<organism evidence="2 3">
    <name type="scientific">Psychromonas marina</name>
    <dbReference type="NCBI Taxonomy" id="88364"/>
    <lineage>
        <taxon>Bacteria</taxon>
        <taxon>Pseudomonadati</taxon>
        <taxon>Pseudomonadota</taxon>
        <taxon>Gammaproteobacteria</taxon>
        <taxon>Alteromonadales</taxon>
        <taxon>Psychromonadaceae</taxon>
        <taxon>Psychromonas</taxon>
    </lineage>
</organism>
<evidence type="ECO:0000313" key="3">
    <source>
        <dbReference type="Proteomes" id="UP001157353"/>
    </source>
</evidence>
<feature type="transmembrane region" description="Helical" evidence="1">
    <location>
        <begin position="296"/>
        <end position="315"/>
    </location>
</feature>
<feature type="transmembrane region" description="Helical" evidence="1">
    <location>
        <begin position="336"/>
        <end position="354"/>
    </location>
</feature>
<keyword evidence="1" id="KW-1133">Transmembrane helix</keyword>
<reference evidence="3" key="1">
    <citation type="journal article" date="2019" name="Int. J. Syst. Evol. Microbiol.">
        <title>The Global Catalogue of Microorganisms (GCM) 10K type strain sequencing project: providing services to taxonomists for standard genome sequencing and annotation.</title>
        <authorList>
            <consortium name="The Broad Institute Genomics Platform"/>
            <consortium name="The Broad Institute Genome Sequencing Center for Infectious Disease"/>
            <person name="Wu L."/>
            <person name="Ma J."/>
        </authorList>
    </citation>
    <scope>NUCLEOTIDE SEQUENCE [LARGE SCALE GENOMIC DNA]</scope>
    <source>
        <strain evidence="3">NBRC 103166</strain>
    </source>
</reference>
<proteinExistence type="predicted"/>
<feature type="transmembrane region" description="Helical" evidence="1">
    <location>
        <begin position="238"/>
        <end position="258"/>
    </location>
</feature>
<dbReference type="SUPFAM" id="SSF103473">
    <property type="entry name" value="MFS general substrate transporter"/>
    <property type="match status" value="1"/>
</dbReference>
<dbReference type="EMBL" id="BSPQ01000004">
    <property type="protein sequence ID" value="GLS90469.1"/>
    <property type="molecule type" value="Genomic_DNA"/>
</dbReference>
<feature type="transmembrane region" description="Helical" evidence="1">
    <location>
        <begin position="270"/>
        <end position="290"/>
    </location>
</feature>
<evidence type="ECO:0008006" key="4">
    <source>
        <dbReference type="Google" id="ProtNLM"/>
    </source>
</evidence>
<gene>
    <name evidence="2" type="ORF">GCM10007916_15360</name>
</gene>
<dbReference type="Gene3D" id="1.20.1250.20">
    <property type="entry name" value="MFS general substrate transporter like domains"/>
    <property type="match status" value="1"/>
</dbReference>
<feature type="transmembrane region" description="Helical" evidence="1">
    <location>
        <begin position="69"/>
        <end position="86"/>
    </location>
</feature>
<accession>A0ABQ6DZ92</accession>
<feature type="transmembrane region" description="Helical" evidence="1">
    <location>
        <begin position="37"/>
        <end position="57"/>
    </location>
</feature>